<proteinExistence type="predicted"/>
<organism evidence="2 3">
    <name type="scientific">Trichomonas vaginalis (strain ATCC PRA-98 / G3)</name>
    <dbReference type="NCBI Taxonomy" id="412133"/>
    <lineage>
        <taxon>Eukaryota</taxon>
        <taxon>Metamonada</taxon>
        <taxon>Parabasalia</taxon>
        <taxon>Trichomonadida</taxon>
        <taxon>Trichomonadidae</taxon>
        <taxon>Trichomonas</taxon>
    </lineage>
</organism>
<dbReference type="InterPro" id="IPR029058">
    <property type="entry name" value="AB_hydrolase_fold"/>
</dbReference>
<dbReference type="AlphaFoldDB" id="A2EVM2"/>
<dbReference type="EMBL" id="DS113509">
    <property type="protein sequence ID" value="EAY03301.1"/>
    <property type="molecule type" value="Genomic_DNA"/>
</dbReference>
<dbReference type="RefSeq" id="XP_001315524.1">
    <property type="nucleotide sequence ID" value="XM_001315489.1"/>
</dbReference>
<dbReference type="VEuPathDB" id="TrichDB:TVAG_193710"/>
<dbReference type="PANTHER" id="PTHR43358:SF4">
    <property type="entry name" value="ALPHA_BETA HYDROLASE FOLD-1 DOMAIN-CONTAINING PROTEIN"/>
    <property type="match status" value="1"/>
</dbReference>
<evidence type="ECO:0000313" key="3">
    <source>
        <dbReference type="Proteomes" id="UP000001542"/>
    </source>
</evidence>
<name>A2EVM2_TRIV3</name>
<dbReference type="SUPFAM" id="SSF53474">
    <property type="entry name" value="alpha/beta-Hydrolases"/>
    <property type="match status" value="1"/>
</dbReference>
<dbReference type="Pfam" id="PF12146">
    <property type="entry name" value="Hydrolase_4"/>
    <property type="match status" value="1"/>
</dbReference>
<gene>
    <name evidence="2" type="ORF">TVAG_193710</name>
</gene>
<dbReference type="InterPro" id="IPR052920">
    <property type="entry name" value="DNA-binding_regulatory"/>
</dbReference>
<accession>A2EVM2</accession>
<dbReference type="SMR" id="A2EVM2"/>
<feature type="domain" description="Serine aminopeptidase S33" evidence="1">
    <location>
        <begin position="69"/>
        <end position="155"/>
    </location>
</feature>
<evidence type="ECO:0000259" key="1">
    <source>
        <dbReference type="Pfam" id="PF12146"/>
    </source>
</evidence>
<protein>
    <recommendedName>
        <fullName evidence="1">Serine aminopeptidase S33 domain-containing protein</fullName>
    </recommendedName>
</protein>
<dbReference type="PANTHER" id="PTHR43358">
    <property type="entry name" value="ALPHA/BETA-HYDROLASE"/>
    <property type="match status" value="1"/>
</dbReference>
<sequence>MQKVVEWLIDCCFRPPREGYDNERTAIAITSGDSVYLRHPITFRNSNGKKLVGSLWYDKDYDIPHYCLVYLHSLGSNQFESLDLVPFICSNKLALCSFDFSGSGNSEGGYIPLDGSGIEDVEACISALTESFHFEKYAVWGRSMGAAIALHSASELDKFSCCVADSAFKDTESVVYDQAHLNGIPSFIIPIVKRIISIKAKEILGTNIISPYPMASLHKSKTPLLIGHGKQDSFITVSQANAIFEVYGCDDKAVYVFEGCHNTTRCSQWFEHASRFIHRKLGLEPSKRYYDNVVNNADIHSGTKGVVYFDINCAMRDYRKFRKISSKLDDEERIHNSDVSTDLKSA</sequence>
<dbReference type="FunCoup" id="A2EVM2">
    <property type="interactions" value="191"/>
</dbReference>
<dbReference type="Proteomes" id="UP000001542">
    <property type="component" value="Unassembled WGS sequence"/>
</dbReference>
<dbReference type="OrthoDB" id="446723at2759"/>
<reference evidence="2" key="1">
    <citation type="submission" date="2006-10" db="EMBL/GenBank/DDBJ databases">
        <authorList>
            <person name="Amadeo P."/>
            <person name="Zhao Q."/>
            <person name="Wortman J."/>
            <person name="Fraser-Liggett C."/>
            <person name="Carlton J."/>
        </authorList>
    </citation>
    <scope>NUCLEOTIDE SEQUENCE</scope>
    <source>
        <strain evidence="2">G3</strain>
    </source>
</reference>
<dbReference type="InterPro" id="IPR022742">
    <property type="entry name" value="Hydrolase_4"/>
</dbReference>
<dbReference type="KEGG" id="tva:4761144"/>
<dbReference type="Gene3D" id="3.40.50.1820">
    <property type="entry name" value="alpha/beta hydrolase"/>
    <property type="match status" value="1"/>
</dbReference>
<dbReference type="eggNOG" id="KOG1552">
    <property type="taxonomic scope" value="Eukaryota"/>
</dbReference>
<dbReference type="VEuPathDB" id="TrichDB:TVAGG3_0358060"/>
<keyword evidence="3" id="KW-1185">Reference proteome</keyword>
<reference evidence="2" key="2">
    <citation type="journal article" date="2007" name="Science">
        <title>Draft genome sequence of the sexually transmitted pathogen Trichomonas vaginalis.</title>
        <authorList>
            <person name="Carlton J.M."/>
            <person name="Hirt R.P."/>
            <person name="Silva J.C."/>
            <person name="Delcher A.L."/>
            <person name="Schatz M."/>
            <person name="Zhao Q."/>
            <person name="Wortman J.R."/>
            <person name="Bidwell S.L."/>
            <person name="Alsmark U.C.M."/>
            <person name="Besteiro S."/>
            <person name="Sicheritz-Ponten T."/>
            <person name="Noel C.J."/>
            <person name="Dacks J.B."/>
            <person name="Foster P.G."/>
            <person name="Simillion C."/>
            <person name="Van de Peer Y."/>
            <person name="Miranda-Saavedra D."/>
            <person name="Barton G.J."/>
            <person name="Westrop G.D."/>
            <person name="Mueller S."/>
            <person name="Dessi D."/>
            <person name="Fiori P.L."/>
            <person name="Ren Q."/>
            <person name="Paulsen I."/>
            <person name="Zhang H."/>
            <person name="Bastida-Corcuera F.D."/>
            <person name="Simoes-Barbosa A."/>
            <person name="Brown M.T."/>
            <person name="Hayes R.D."/>
            <person name="Mukherjee M."/>
            <person name="Okumura C.Y."/>
            <person name="Schneider R."/>
            <person name="Smith A.J."/>
            <person name="Vanacova S."/>
            <person name="Villalvazo M."/>
            <person name="Haas B.J."/>
            <person name="Pertea M."/>
            <person name="Feldblyum T.V."/>
            <person name="Utterback T.R."/>
            <person name="Shu C.L."/>
            <person name="Osoegawa K."/>
            <person name="de Jong P.J."/>
            <person name="Hrdy I."/>
            <person name="Horvathova L."/>
            <person name="Zubacova Z."/>
            <person name="Dolezal P."/>
            <person name="Malik S.B."/>
            <person name="Logsdon J.M. Jr."/>
            <person name="Henze K."/>
            <person name="Gupta A."/>
            <person name="Wang C.C."/>
            <person name="Dunne R.L."/>
            <person name="Upcroft J.A."/>
            <person name="Upcroft P."/>
            <person name="White O."/>
            <person name="Salzberg S.L."/>
            <person name="Tang P."/>
            <person name="Chiu C.-H."/>
            <person name="Lee Y.-S."/>
            <person name="Embley T.M."/>
            <person name="Coombs G.H."/>
            <person name="Mottram J.C."/>
            <person name="Tachezy J."/>
            <person name="Fraser-Liggett C.M."/>
            <person name="Johnson P.J."/>
        </authorList>
    </citation>
    <scope>NUCLEOTIDE SEQUENCE [LARGE SCALE GENOMIC DNA]</scope>
    <source>
        <strain evidence="2">G3</strain>
    </source>
</reference>
<dbReference type="OMA" id="DINCAMR"/>
<evidence type="ECO:0000313" key="2">
    <source>
        <dbReference type="EMBL" id="EAY03301.1"/>
    </source>
</evidence>
<dbReference type="InParanoid" id="A2EVM2"/>